<name>A0AAD6YBI8_9AGAR</name>
<proteinExistence type="predicted"/>
<dbReference type="Proteomes" id="UP001219525">
    <property type="component" value="Unassembled WGS sequence"/>
</dbReference>
<dbReference type="AlphaFoldDB" id="A0AAD6YBI8"/>
<comment type="caution">
    <text evidence="1">The sequence shown here is derived from an EMBL/GenBank/DDBJ whole genome shotgun (WGS) entry which is preliminary data.</text>
</comment>
<dbReference type="EMBL" id="JARJCW010000036">
    <property type="protein sequence ID" value="KAJ7207494.1"/>
    <property type="molecule type" value="Genomic_DNA"/>
</dbReference>
<sequence length="771" mass="84392">MSPSRGEVLLPPSHGGLLAMAKQQIGTWEQSSEELRTIHPGTCPYDFRACGLPQHNLWSPLHHLRSFIGSVTQMSSVSEIRCFGDSEIRQFNGLSVDRLSSPPLLAAGPLRQAVSQRPSPPAPRLPRGCCHWFSELALGVPGPQPRLRPHDPKGPSGFLGVSGQFQSLGTSVLGASAISVFGNSPWRFGGSEVHSHSRTTCEALSTSEFWGFLAFLRFSTAALQSLGDFSGSQTLLNPLQSPWCLGVSVPQRFRALLLAVPESAVLQRLSISELQHFRALAFQRFGVSELRGFRVVGLRPNPLELWLAFWPLRFDLRISDPLGLDLQGLSAPHALYPWTAFPWLHSGYIVTPGHGNSLPRSLRIPLCPATLCETSRVALTDSIQSDYLNTCGLVIHTEGETSIYHGISRQHGVSIDIPTSPETGNLCDGTASQALESPRWSTKEALAFMHMLQDQIGDMYKSTTFVLHPGSEHPSCSFGPNLLDCYHIAPVLPPDVTLPVSPTLLEVLDNGTATLTADESTSSGCPRCQSKSGLGLWDWRAETTGAWILSFFLGEDTDGVDMGSGLYLWRPLGPAQWLAEAWVQAGRPAVEESSWNAAIKSVNMQYQSGIGTGQFLLVCNGNQRCCLWTALALHDQDNLAKRTLELHTVKHGELRLEVWLDVELSSVEATALEDGVRLAERGREARCLLVAVTSDRSFPPIWGGGREIVFPDGRSPASCSRVNCFWQGLLTGLACQIVGENFLWLARFLTHLPVDLRKKKQGEKRRNNGPT</sequence>
<keyword evidence="2" id="KW-1185">Reference proteome</keyword>
<accession>A0AAD6YBI8</accession>
<evidence type="ECO:0000313" key="1">
    <source>
        <dbReference type="EMBL" id="KAJ7207494.1"/>
    </source>
</evidence>
<evidence type="ECO:0000313" key="2">
    <source>
        <dbReference type="Proteomes" id="UP001219525"/>
    </source>
</evidence>
<gene>
    <name evidence="1" type="ORF">GGX14DRAFT_396318</name>
</gene>
<organism evidence="1 2">
    <name type="scientific">Mycena pura</name>
    <dbReference type="NCBI Taxonomy" id="153505"/>
    <lineage>
        <taxon>Eukaryota</taxon>
        <taxon>Fungi</taxon>
        <taxon>Dikarya</taxon>
        <taxon>Basidiomycota</taxon>
        <taxon>Agaricomycotina</taxon>
        <taxon>Agaricomycetes</taxon>
        <taxon>Agaricomycetidae</taxon>
        <taxon>Agaricales</taxon>
        <taxon>Marasmiineae</taxon>
        <taxon>Mycenaceae</taxon>
        <taxon>Mycena</taxon>
    </lineage>
</organism>
<reference evidence="1" key="1">
    <citation type="submission" date="2023-03" db="EMBL/GenBank/DDBJ databases">
        <title>Massive genome expansion in bonnet fungi (Mycena s.s.) driven by repeated elements and novel gene families across ecological guilds.</title>
        <authorList>
            <consortium name="Lawrence Berkeley National Laboratory"/>
            <person name="Harder C.B."/>
            <person name="Miyauchi S."/>
            <person name="Viragh M."/>
            <person name="Kuo A."/>
            <person name="Thoen E."/>
            <person name="Andreopoulos B."/>
            <person name="Lu D."/>
            <person name="Skrede I."/>
            <person name="Drula E."/>
            <person name="Henrissat B."/>
            <person name="Morin E."/>
            <person name="Kohler A."/>
            <person name="Barry K."/>
            <person name="LaButti K."/>
            <person name="Morin E."/>
            <person name="Salamov A."/>
            <person name="Lipzen A."/>
            <person name="Mereny Z."/>
            <person name="Hegedus B."/>
            <person name="Baldrian P."/>
            <person name="Stursova M."/>
            <person name="Weitz H."/>
            <person name="Taylor A."/>
            <person name="Grigoriev I.V."/>
            <person name="Nagy L.G."/>
            <person name="Martin F."/>
            <person name="Kauserud H."/>
        </authorList>
    </citation>
    <scope>NUCLEOTIDE SEQUENCE</scope>
    <source>
        <strain evidence="1">9144</strain>
    </source>
</reference>
<protein>
    <submittedName>
        <fullName evidence="1">Uncharacterized protein</fullName>
    </submittedName>
</protein>